<keyword evidence="2" id="KW-1185">Reference proteome</keyword>
<gene>
    <name evidence="1" type="ORF">RRG08_045581</name>
</gene>
<sequence length="86" mass="9837">MESDLFSLKLKLPKKCKRYDADNHRYNPNGPLLSLAGLPDRARRKGTISTTWIDLGCHWLACLTEQVAREPFLQPAWTLVVSGWQI</sequence>
<dbReference type="EMBL" id="JAWDGP010002132">
    <property type="protein sequence ID" value="KAK3785358.1"/>
    <property type="molecule type" value="Genomic_DNA"/>
</dbReference>
<protein>
    <submittedName>
        <fullName evidence="1">Uncharacterized protein</fullName>
    </submittedName>
</protein>
<organism evidence="1 2">
    <name type="scientific">Elysia crispata</name>
    <name type="common">lettuce slug</name>
    <dbReference type="NCBI Taxonomy" id="231223"/>
    <lineage>
        <taxon>Eukaryota</taxon>
        <taxon>Metazoa</taxon>
        <taxon>Spiralia</taxon>
        <taxon>Lophotrochozoa</taxon>
        <taxon>Mollusca</taxon>
        <taxon>Gastropoda</taxon>
        <taxon>Heterobranchia</taxon>
        <taxon>Euthyneura</taxon>
        <taxon>Panpulmonata</taxon>
        <taxon>Sacoglossa</taxon>
        <taxon>Placobranchoidea</taxon>
        <taxon>Plakobranchidae</taxon>
        <taxon>Elysia</taxon>
    </lineage>
</organism>
<reference evidence="1" key="1">
    <citation type="journal article" date="2023" name="G3 (Bethesda)">
        <title>A reference genome for the long-term kleptoplast-retaining sea slug Elysia crispata morphotype clarki.</title>
        <authorList>
            <person name="Eastman K.E."/>
            <person name="Pendleton A.L."/>
            <person name="Shaikh M.A."/>
            <person name="Suttiyut T."/>
            <person name="Ogas R."/>
            <person name="Tomko P."/>
            <person name="Gavelis G."/>
            <person name="Widhalm J.R."/>
            <person name="Wisecaver J.H."/>
        </authorList>
    </citation>
    <scope>NUCLEOTIDE SEQUENCE</scope>
    <source>
        <strain evidence="1">ECLA1</strain>
    </source>
</reference>
<dbReference type="AlphaFoldDB" id="A0AAE1AD11"/>
<comment type="caution">
    <text evidence="1">The sequence shown here is derived from an EMBL/GenBank/DDBJ whole genome shotgun (WGS) entry which is preliminary data.</text>
</comment>
<proteinExistence type="predicted"/>
<evidence type="ECO:0000313" key="1">
    <source>
        <dbReference type="EMBL" id="KAK3785358.1"/>
    </source>
</evidence>
<name>A0AAE1AD11_9GAST</name>
<accession>A0AAE1AD11</accession>
<evidence type="ECO:0000313" key="2">
    <source>
        <dbReference type="Proteomes" id="UP001283361"/>
    </source>
</evidence>
<dbReference type="Proteomes" id="UP001283361">
    <property type="component" value="Unassembled WGS sequence"/>
</dbReference>